<dbReference type="EMBL" id="BTSX01000004">
    <property type="protein sequence ID" value="GMS92777.1"/>
    <property type="molecule type" value="Genomic_DNA"/>
</dbReference>
<gene>
    <name evidence="1" type="ORF">PENTCL1PPCAC_14952</name>
</gene>
<comment type="caution">
    <text evidence="1">The sequence shown here is derived from an EMBL/GenBank/DDBJ whole genome shotgun (WGS) entry which is preliminary data.</text>
</comment>
<dbReference type="Proteomes" id="UP001432027">
    <property type="component" value="Unassembled WGS sequence"/>
</dbReference>
<dbReference type="PANTHER" id="PTHR22989:SF3">
    <property type="entry name" value="METHYLTRANSFERASE FKBM DOMAIN-CONTAINING PROTEIN"/>
    <property type="match status" value="1"/>
</dbReference>
<feature type="non-terminal residue" evidence="1">
    <location>
        <position position="132"/>
    </location>
</feature>
<keyword evidence="2" id="KW-1185">Reference proteome</keyword>
<reference evidence="1" key="1">
    <citation type="submission" date="2023-10" db="EMBL/GenBank/DDBJ databases">
        <title>Genome assembly of Pristionchus species.</title>
        <authorList>
            <person name="Yoshida K."/>
            <person name="Sommer R.J."/>
        </authorList>
    </citation>
    <scope>NUCLEOTIDE SEQUENCE</scope>
    <source>
        <strain evidence="1">RS0144</strain>
    </source>
</reference>
<dbReference type="AlphaFoldDB" id="A0AAV5TEC1"/>
<evidence type="ECO:0000313" key="2">
    <source>
        <dbReference type="Proteomes" id="UP001432027"/>
    </source>
</evidence>
<evidence type="ECO:0000313" key="1">
    <source>
        <dbReference type="EMBL" id="GMS92777.1"/>
    </source>
</evidence>
<protein>
    <submittedName>
        <fullName evidence="1">Uncharacterized protein</fullName>
    </submittedName>
</protein>
<dbReference type="PANTHER" id="PTHR22989">
    <property type="entry name" value="UNCHARACTERIZED DUF13 C.ELEGANS"/>
    <property type="match status" value="1"/>
</dbReference>
<name>A0AAV5TEC1_9BILA</name>
<feature type="non-terminal residue" evidence="1">
    <location>
        <position position="1"/>
    </location>
</feature>
<accession>A0AAV5TEC1</accession>
<proteinExistence type="predicted"/>
<organism evidence="1 2">
    <name type="scientific">Pristionchus entomophagus</name>
    <dbReference type="NCBI Taxonomy" id="358040"/>
    <lineage>
        <taxon>Eukaryota</taxon>
        <taxon>Metazoa</taxon>
        <taxon>Ecdysozoa</taxon>
        <taxon>Nematoda</taxon>
        <taxon>Chromadorea</taxon>
        <taxon>Rhabditida</taxon>
        <taxon>Rhabditina</taxon>
        <taxon>Diplogasteromorpha</taxon>
        <taxon>Diplogasteroidea</taxon>
        <taxon>Neodiplogasteridae</taxon>
        <taxon>Pristionchus</taxon>
    </lineage>
</organism>
<sequence>QKWDVFSQTVNNCSSILRFDKPTAFTNMDETKYAYLSDSEVSSLLLTLGVGNDISAEEEFRKLQPKTKFYGADPISDPNDELYSKVGQFFPFAIGRDTKKSVASVLLNGSYVGRPMFHLNAVVFIKYILKQT</sequence>